<protein>
    <submittedName>
        <fullName evidence="3">Peptidase family S41</fullName>
    </submittedName>
</protein>
<dbReference type="KEGG" id="cgle:NCTC11432_00544"/>
<dbReference type="Pfam" id="PF03572">
    <property type="entry name" value="Peptidase_S41"/>
    <property type="match status" value="1"/>
</dbReference>
<dbReference type="RefSeq" id="WP_002979713.1">
    <property type="nucleotide sequence ID" value="NZ_CP068486.1"/>
</dbReference>
<evidence type="ECO:0000313" key="3">
    <source>
        <dbReference type="EMBL" id="VEE04967.1"/>
    </source>
</evidence>
<evidence type="ECO:0000259" key="2">
    <source>
        <dbReference type="Pfam" id="PF03572"/>
    </source>
</evidence>
<dbReference type="Gene3D" id="3.90.226.10">
    <property type="entry name" value="2-enoyl-CoA Hydratase, Chain A, domain 1"/>
    <property type="match status" value="1"/>
</dbReference>
<accession>A0A448AXF9</accession>
<dbReference type="SUPFAM" id="SSF52096">
    <property type="entry name" value="ClpP/crotonase"/>
    <property type="match status" value="1"/>
</dbReference>
<dbReference type="InterPro" id="IPR029045">
    <property type="entry name" value="ClpP/crotonase-like_dom_sf"/>
</dbReference>
<reference evidence="3 4" key="1">
    <citation type="submission" date="2018-12" db="EMBL/GenBank/DDBJ databases">
        <authorList>
            <consortium name="Pathogen Informatics"/>
        </authorList>
    </citation>
    <scope>NUCLEOTIDE SEQUENCE [LARGE SCALE GENOMIC DNA]</scope>
    <source>
        <strain evidence="3 4">NCTC11432</strain>
    </source>
</reference>
<dbReference type="GO" id="GO:0008236">
    <property type="term" value="F:serine-type peptidase activity"/>
    <property type="evidence" value="ECO:0007669"/>
    <property type="project" value="InterPro"/>
</dbReference>
<dbReference type="InterPro" id="IPR005151">
    <property type="entry name" value="Tail-specific_protease"/>
</dbReference>
<evidence type="ECO:0000313" key="4">
    <source>
        <dbReference type="Proteomes" id="UP000279227"/>
    </source>
</evidence>
<feature type="signal peptide" evidence="1">
    <location>
        <begin position="1"/>
        <end position="21"/>
    </location>
</feature>
<feature type="domain" description="Tail specific protease" evidence="2">
    <location>
        <begin position="230"/>
        <end position="385"/>
    </location>
</feature>
<dbReference type="EMBL" id="LR134289">
    <property type="protein sequence ID" value="VEE04967.1"/>
    <property type="molecule type" value="Genomic_DNA"/>
</dbReference>
<proteinExistence type="predicted"/>
<gene>
    <name evidence="3" type="ORF">NCTC11432_00544</name>
</gene>
<dbReference type="GO" id="GO:0006508">
    <property type="term" value="P:proteolysis"/>
    <property type="evidence" value="ECO:0007669"/>
    <property type="project" value="InterPro"/>
</dbReference>
<dbReference type="STRING" id="525257.HMPREF0204_13935"/>
<dbReference type="OrthoDB" id="5480566at2"/>
<sequence>MITKKSILVIVLFSSISLCFSQNTVSRQQAKDDIDYYSKTVLDSHYSPFLFISQKQYNTEVDKIKNKLPDQLSLKEMTLVMYQVSALLQDAHSNPGISQSFMKEDFSKPIFFPLLLVSDHEKLYSSANTGQIPAGSAILSINGQDIESLFQNMKKNIGGTSQFRDIISLKLFSYFLYLENITAPFSVKYKLPEGDIREITINEGMKFRDFLALSMPGIAKPYDFKIINHKLAYLDFRSMSGNMDDFDKFLSETFSTIRKENIKDLAIDLRNNSGGNSILGDLLLSYITDQKYSLQGSKRWKISQIYKDKLIADHNTESEYLKMENGTVWETGNCKPDFNKFKNDPVFKGKVYVLTGPFTFSSANLVADGMKQYKLAELVGEPTGEYTNDFGEAFMFTLPNSKIQMRSTSSMSFGADCNTSSYTPVVPDILIVPTLQDKINGIDKPLEYILKAVKTNKETN</sequence>
<evidence type="ECO:0000256" key="1">
    <source>
        <dbReference type="SAM" id="SignalP"/>
    </source>
</evidence>
<keyword evidence="1" id="KW-0732">Signal</keyword>
<dbReference type="CDD" id="cd07563">
    <property type="entry name" value="Peptidase_S41_IRBP"/>
    <property type="match status" value="1"/>
</dbReference>
<feature type="chain" id="PRO_5019037085" evidence="1">
    <location>
        <begin position="22"/>
        <end position="460"/>
    </location>
</feature>
<dbReference type="AlphaFoldDB" id="A0A448AXF9"/>
<dbReference type="GeneID" id="93022285"/>
<organism evidence="3 4">
    <name type="scientific">Chryseobacterium gleum</name>
    <name type="common">Flavobacterium gleum</name>
    <dbReference type="NCBI Taxonomy" id="250"/>
    <lineage>
        <taxon>Bacteria</taxon>
        <taxon>Pseudomonadati</taxon>
        <taxon>Bacteroidota</taxon>
        <taxon>Flavobacteriia</taxon>
        <taxon>Flavobacteriales</taxon>
        <taxon>Weeksellaceae</taxon>
        <taxon>Chryseobacterium group</taxon>
        <taxon>Chryseobacterium</taxon>
    </lineage>
</organism>
<name>A0A448AXF9_CHRGE</name>
<dbReference type="Proteomes" id="UP000279227">
    <property type="component" value="Chromosome"/>
</dbReference>